<dbReference type="Pfam" id="PF17733">
    <property type="entry name" value="KPWE_dom"/>
    <property type="match status" value="1"/>
</dbReference>
<evidence type="ECO:0000259" key="2">
    <source>
        <dbReference type="Pfam" id="PF17733"/>
    </source>
</evidence>
<reference evidence="4 5" key="1">
    <citation type="journal article" date="2016" name="Mol. Biol. Evol.">
        <title>Comparative Genomics of Early-Diverging Mushroom-Forming Fungi Provides Insights into the Origins of Lignocellulose Decay Capabilities.</title>
        <authorList>
            <person name="Nagy L.G."/>
            <person name="Riley R."/>
            <person name="Tritt A."/>
            <person name="Adam C."/>
            <person name="Daum C."/>
            <person name="Floudas D."/>
            <person name="Sun H."/>
            <person name="Yadav J.S."/>
            <person name="Pangilinan J."/>
            <person name="Larsson K.H."/>
            <person name="Matsuura K."/>
            <person name="Barry K."/>
            <person name="Labutti K."/>
            <person name="Kuo R."/>
            <person name="Ohm R.A."/>
            <person name="Bhattacharya S.S."/>
            <person name="Shirouzu T."/>
            <person name="Yoshinaga Y."/>
            <person name="Martin F.M."/>
            <person name="Grigoriev I.V."/>
            <person name="Hibbett D.S."/>
        </authorList>
    </citation>
    <scope>NUCLEOTIDE SEQUENCE [LARGE SCALE GENOMIC DNA]</scope>
    <source>
        <strain evidence="4 5">HHB12733</strain>
    </source>
</reference>
<evidence type="ECO:0000313" key="5">
    <source>
        <dbReference type="Proteomes" id="UP000076842"/>
    </source>
</evidence>
<proteinExistence type="predicted"/>
<dbReference type="InterPro" id="IPR040554">
    <property type="entry name" value="KPWE_PEX14_dom"/>
</dbReference>
<protein>
    <submittedName>
        <fullName evidence="4">Uncharacterized protein</fullName>
    </submittedName>
</protein>
<dbReference type="OrthoDB" id="9936937at2759"/>
<feature type="domain" description="Peroxisomal membrane protein PEX14-like KPWE" evidence="2">
    <location>
        <begin position="108"/>
        <end position="157"/>
    </location>
</feature>
<gene>
    <name evidence="4" type="ORF">CALCODRAFT_520611</name>
</gene>
<dbReference type="InterPro" id="IPR058841">
    <property type="entry name" value="HTH_76"/>
</dbReference>
<feature type="region of interest" description="Disordered" evidence="1">
    <location>
        <begin position="59"/>
        <end position="108"/>
    </location>
</feature>
<feature type="domain" description="PEX14-like helix-turn-helix" evidence="3">
    <location>
        <begin position="7"/>
        <end position="58"/>
    </location>
</feature>
<organism evidence="4 5">
    <name type="scientific">Calocera cornea HHB12733</name>
    <dbReference type="NCBI Taxonomy" id="1353952"/>
    <lineage>
        <taxon>Eukaryota</taxon>
        <taxon>Fungi</taxon>
        <taxon>Dikarya</taxon>
        <taxon>Basidiomycota</taxon>
        <taxon>Agaricomycotina</taxon>
        <taxon>Dacrymycetes</taxon>
        <taxon>Dacrymycetales</taxon>
        <taxon>Dacrymycetaceae</taxon>
        <taxon>Calocera</taxon>
    </lineage>
</organism>
<evidence type="ECO:0000313" key="4">
    <source>
        <dbReference type="EMBL" id="KZT52599.1"/>
    </source>
</evidence>
<accession>A0A165DDV6</accession>
<dbReference type="STRING" id="1353952.A0A165DDV6"/>
<dbReference type="Pfam" id="PF25871">
    <property type="entry name" value="HTH_76"/>
    <property type="match status" value="1"/>
</dbReference>
<evidence type="ECO:0000256" key="1">
    <source>
        <dbReference type="SAM" id="MobiDB-lite"/>
    </source>
</evidence>
<evidence type="ECO:0000259" key="3">
    <source>
        <dbReference type="Pfam" id="PF25871"/>
    </source>
</evidence>
<dbReference type="AlphaFoldDB" id="A0A165DDV6"/>
<dbReference type="EMBL" id="KV424061">
    <property type="protein sequence ID" value="KZT52599.1"/>
    <property type="molecule type" value="Genomic_DNA"/>
</dbReference>
<feature type="region of interest" description="Disordered" evidence="1">
    <location>
        <begin position="142"/>
        <end position="188"/>
    </location>
</feature>
<dbReference type="Proteomes" id="UP000076842">
    <property type="component" value="Unassembled WGS sequence"/>
</dbReference>
<name>A0A165DDV6_9BASI</name>
<dbReference type="PANTHER" id="PTHR36855">
    <property type="entry name" value="CHROMOSOME 10, WHOLE GENOME SHOTGUN SEQUENCE"/>
    <property type="match status" value="1"/>
</dbReference>
<dbReference type="InParanoid" id="A0A165DDV6"/>
<dbReference type="PANTHER" id="PTHR36855:SF1">
    <property type="entry name" value="PEROXISOME MEMBRANE ANCHOR PROTEIN PEX14P N-TERMINAL DOMAIN-CONTAINING PROTEIN"/>
    <property type="match status" value="1"/>
</dbReference>
<sequence>MSPTPSQAFLAYPFALDAEFQAGLQSILSTAPPTADRAALEHQARRFYFSRKTGLALSHSDLSAPPPAPAPPAAAATHCPSRPRIQVDSDPQANEAHEAAPPSAGDAPYPLTFAQLAELIQTNRTHLIPNNDVVPSTVLEGQASESILPAPRKPWETTASPPSNPAPAPDPAAIQASAGDPASLQDTA</sequence>
<keyword evidence="5" id="KW-1185">Reference proteome</keyword>